<reference evidence="7 8" key="1">
    <citation type="journal article" date="2017" name="Int J Environ Stud">
        <title>Does the Miocene-Pliocene relict legume Oxytropis triphylla form nitrogen-fixing nodules with a combination of bacterial strains?</title>
        <authorList>
            <person name="Safronova V."/>
            <person name="Belimov A."/>
            <person name="Sazanova A."/>
            <person name="Kuznetsova I."/>
            <person name="Popova J."/>
            <person name="Andronov E."/>
            <person name="Verkhozina A."/>
            <person name="Tikhonovich I."/>
        </authorList>
    </citation>
    <scope>NUCLEOTIDE SEQUENCE [LARGE SCALE GENOMIC DNA]</scope>
    <source>
        <strain evidence="7 8">Tri-38</strain>
    </source>
</reference>
<comment type="subcellular location">
    <subcellularLocation>
        <location evidence="1">Cell outer membrane</location>
        <topology evidence="1">Peripheral membrane protein</topology>
    </subcellularLocation>
</comment>
<keyword evidence="4" id="KW-0472">Membrane</keyword>
<organism evidence="7 8">
    <name type="scientific">Phyllobacterium zundukense</name>
    <dbReference type="NCBI Taxonomy" id="1867719"/>
    <lineage>
        <taxon>Bacteria</taxon>
        <taxon>Pseudomonadati</taxon>
        <taxon>Pseudomonadota</taxon>
        <taxon>Alphaproteobacteria</taxon>
        <taxon>Hyphomicrobiales</taxon>
        <taxon>Phyllobacteriaceae</taxon>
        <taxon>Phyllobacterium</taxon>
    </lineage>
</organism>
<evidence type="ECO:0000256" key="5">
    <source>
        <dbReference type="SAM" id="SignalP"/>
    </source>
</evidence>
<evidence type="ECO:0000256" key="1">
    <source>
        <dbReference type="ARBA" id="ARBA00004339"/>
    </source>
</evidence>
<sequence>MSYRPLVFRAFILGLTLISCLATGMAHAQERPLVTSHILDFDGMKQRRLVRILVPYSKTIYFIDQGRQYGTAVEFGTALETAFNTGIKKEIDRIHVAFVPTGRDRLMAALNEGLGDIVMANMTVTPERLEQVDFTIPICDKASEVLITGPSSEDVVLLGLDDLAGKEIAVRETSSYYEHLTKLNADFKSRGKDEIKLRIMDENLEDEDLLEMVNADVLHYTIVDKYKAMIWSTIFTDIKVHEDIAVATDGQIAWAIRKNSPQLMKELNAFIAAHRVGTAFGNILREKYFKSDRILQRAYSGDNVEKFKRLVEIFRKHGKTYSFDYLMLMAQGYQESKLDQSVRSPRGAVGIMQLLPATAKDKSVGIEGIDKDEDRNVEAGSKYMRYLMDTYIDEPGVNQKDRQLLAFAAYNAGPGNLNKFRQKATEMGLNPNVWFGNVENSAAAIVGRETVQYVSNIYKYYVAYSMLVERLAEHADAVNTGAKGG</sequence>
<dbReference type="AlphaFoldDB" id="A0A2N9W0U4"/>
<feature type="domain" description="Solute-binding protein family 3/N-terminal" evidence="6">
    <location>
        <begin position="49"/>
        <end position="292"/>
    </location>
</feature>
<comment type="caution">
    <text evidence="7">The sequence shown here is derived from an EMBL/GenBank/DDBJ whole genome shotgun (WGS) entry which is preliminary data.</text>
</comment>
<dbReference type="InterPro" id="IPR001638">
    <property type="entry name" value="Solute-binding_3/MltF_N"/>
</dbReference>
<keyword evidence="8" id="KW-1185">Reference proteome</keyword>
<dbReference type="Gene3D" id="1.10.530.10">
    <property type="match status" value="1"/>
</dbReference>
<dbReference type="CDD" id="cd01009">
    <property type="entry name" value="PBP2_YfhD_N"/>
    <property type="match status" value="1"/>
</dbReference>
<dbReference type="InterPro" id="IPR008258">
    <property type="entry name" value="Transglycosylase_SLT_dom_1"/>
</dbReference>
<keyword evidence="3 5" id="KW-0732">Signal</keyword>
<proteinExistence type="inferred from homology"/>
<dbReference type="Gene3D" id="3.40.190.10">
    <property type="entry name" value="Periplasmic binding protein-like II"/>
    <property type="match status" value="2"/>
</dbReference>
<keyword evidence="4" id="KW-0998">Cell outer membrane</keyword>
<gene>
    <name evidence="7" type="ORF">B5P45_07785</name>
</gene>
<dbReference type="PROSITE" id="PS51257">
    <property type="entry name" value="PROKAR_LIPOPROTEIN"/>
    <property type="match status" value="1"/>
</dbReference>
<dbReference type="KEGG" id="pht:BLM14_01170"/>
<evidence type="ECO:0000256" key="4">
    <source>
        <dbReference type="ARBA" id="ARBA00023237"/>
    </source>
</evidence>
<dbReference type="Pfam" id="PF01464">
    <property type="entry name" value="SLT"/>
    <property type="match status" value="1"/>
</dbReference>
<dbReference type="PANTHER" id="PTHR35936:SF19">
    <property type="entry name" value="AMINO-ACID-BINDING PROTEIN YXEM-RELATED"/>
    <property type="match status" value="1"/>
</dbReference>
<comment type="similarity">
    <text evidence="2">Belongs to the virb1 family.</text>
</comment>
<evidence type="ECO:0000256" key="2">
    <source>
        <dbReference type="ARBA" id="ARBA00009387"/>
    </source>
</evidence>
<dbReference type="Pfam" id="PF00497">
    <property type="entry name" value="SBP_bac_3"/>
    <property type="match status" value="1"/>
</dbReference>
<dbReference type="OrthoDB" id="9801695at2"/>
<dbReference type="PANTHER" id="PTHR35936">
    <property type="entry name" value="MEMBRANE-BOUND LYTIC MUREIN TRANSGLYCOSYLASE F"/>
    <property type="match status" value="1"/>
</dbReference>
<dbReference type="Proteomes" id="UP000232163">
    <property type="component" value="Unassembled WGS sequence"/>
</dbReference>
<dbReference type="EMBL" id="MZMT01000020">
    <property type="protein sequence ID" value="PIO45362.1"/>
    <property type="molecule type" value="Genomic_DNA"/>
</dbReference>
<dbReference type="GO" id="GO:0009279">
    <property type="term" value="C:cell outer membrane"/>
    <property type="evidence" value="ECO:0007669"/>
    <property type="project" value="UniProtKB-SubCell"/>
</dbReference>
<dbReference type="SMART" id="SM00062">
    <property type="entry name" value="PBPb"/>
    <property type="match status" value="1"/>
</dbReference>
<feature type="chain" id="PRO_5014673594" evidence="5">
    <location>
        <begin position="29"/>
        <end position="485"/>
    </location>
</feature>
<evidence type="ECO:0000313" key="8">
    <source>
        <dbReference type="Proteomes" id="UP000232163"/>
    </source>
</evidence>
<name>A0A2N9W0U4_9HYPH</name>
<dbReference type="CDD" id="cd13403">
    <property type="entry name" value="MLTF-like"/>
    <property type="match status" value="1"/>
</dbReference>
<protein>
    <submittedName>
        <fullName evidence="7">Lytic transglycosylase F</fullName>
    </submittedName>
</protein>
<dbReference type="SUPFAM" id="SSF53850">
    <property type="entry name" value="Periplasmic binding protein-like II"/>
    <property type="match status" value="1"/>
</dbReference>
<dbReference type="RefSeq" id="WP_099997727.1">
    <property type="nucleotide sequence ID" value="NZ_CP017940.1"/>
</dbReference>
<feature type="signal peptide" evidence="5">
    <location>
        <begin position="1"/>
        <end position="28"/>
    </location>
</feature>
<accession>A0A2N9W0U4</accession>
<evidence type="ECO:0000313" key="7">
    <source>
        <dbReference type="EMBL" id="PIO45362.1"/>
    </source>
</evidence>
<dbReference type="InterPro" id="IPR023346">
    <property type="entry name" value="Lysozyme-like_dom_sf"/>
</dbReference>
<evidence type="ECO:0000259" key="6">
    <source>
        <dbReference type="SMART" id="SM00062"/>
    </source>
</evidence>
<evidence type="ECO:0000256" key="3">
    <source>
        <dbReference type="ARBA" id="ARBA00022729"/>
    </source>
</evidence>
<dbReference type="SUPFAM" id="SSF53955">
    <property type="entry name" value="Lysozyme-like"/>
    <property type="match status" value="1"/>
</dbReference>